<keyword evidence="2" id="KW-1185">Reference proteome</keyword>
<proteinExistence type="predicted"/>
<reference evidence="2" key="2">
    <citation type="submission" date="2014-02" db="EMBL/GenBank/DDBJ databases">
        <title>Draft Genome Sequence of extremely halophilic bacteria Halorhodospira halochloris.</title>
        <authorList>
            <person name="Singh K.S."/>
        </authorList>
    </citation>
    <scope>NUCLEOTIDE SEQUENCE [LARGE SCALE GENOMIC DNA]</scope>
    <source>
        <strain evidence="2">A</strain>
    </source>
</reference>
<dbReference type="Proteomes" id="UP000019442">
    <property type="component" value="Chromosome"/>
</dbReference>
<name>W8L9T6_9GAMM</name>
<accession>W8L9T6</accession>
<dbReference type="RefSeq" id="WP_025280497.1">
    <property type="nucleotide sequence ID" value="NZ_CP007268.1"/>
</dbReference>
<dbReference type="OrthoDB" id="5757337at2"/>
<sequence length="531" mass="59319">MGVFLGLKIFPDRIHPDDWGDFYDDSLRLLVSFSEPLISPNRRIIQGFECVSYSHDIERDLDDPMSRHWHVSGSMRDISVMEAAKDQQYLATAQSFRMFRALQRYRSPGEGSKAAGIVDAVDDEAGEAESCLVFFAKTRGLAFHIPLLAVAMLAEHRFPDCAITFGDIDASQADQSQSIVFRHLGEKIPHPLLTDSSRLLEKVLGRQGDINGLEQFIRVYSPPREAASQLLKALVDHNQWGLAREWFLKHFRVLSPGSIGAGKSCLSWIHATSDLQELFVMACKSTAGPQFKPEDVLKSLAEAGIGSTDEEMRWVVEANQRLENADSLSALMVRRVMSQSSFATERPPGVEAGTLKDALVTVFGTAEGERLMVRFEEHKRAFLDALTALKGSIDSIMDEADGSLAEELSYEEEFKRDEDILGIFAQSLHPAWCSVKESTDEQARSSGGSVVSVTRRLLFRECASRHLPLTETAWDWIENEQDRDVLTLLLTLVLVKNPEIHFCAVRDCVMNNRHRCQILVSALKALSSSDS</sequence>
<dbReference type="HOGENOM" id="CLU_532009_0_0_6"/>
<organism evidence="1 2">
    <name type="scientific">Ectothiorhodospira haloalkaliphila</name>
    <dbReference type="NCBI Taxonomy" id="421628"/>
    <lineage>
        <taxon>Bacteria</taxon>
        <taxon>Pseudomonadati</taxon>
        <taxon>Pseudomonadota</taxon>
        <taxon>Gammaproteobacteria</taxon>
        <taxon>Chromatiales</taxon>
        <taxon>Ectothiorhodospiraceae</taxon>
        <taxon>Ectothiorhodospira</taxon>
    </lineage>
</organism>
<dbReference type="AlphaFoldDB" id="W8L9T6"/>
<evidence type="ECO:0000313" key="2">
    <source>
        <dbReference type="Proteomes" id="UP000019442"/>
    </source>
</evidence>
<dbReference type="EMBL" id="CP007268">
    <property type="protein sequence ID" value="AHK80575.1"/>
    <property type="molecule type" value="Genomic_DNA"/>
</dbReference>
<protein>
    <submittedName>
        <fullName evidence="1">Uncharacterized protein</fullName>
    </submittedName>
</protein>
<evidence type="ECO:0000313" key="1">
    <source>
        <dbReference type="EMBL" id="AHK80575.1"/>
    </source>
</evidence>
<reference evidence="1 2" key="1">
    <citation type="journal article" date="2014" name="J Genomics">
        <title>Draft Genome Sequence of the Extremely Halophilic Phototrophic Purple Sulfur Bacterium Halorhodospira halochloris.</title>
        <authorList>
            <person name="Singh K.S."/>
            <person name="Kirksey J."/>
            <person name="Hoff W.D."/>
            <person name="Deole R."/>
        </authorList>
    </citation>
    <scope>NUCLEOTIDE SEQUENCE [LARGE SCALE GENOMIC DNA]</scope>
    <source>
        <strain evidence="1 2">A</strain>
    </source>
</reference>
<gene>
    <name evidence="1" type="ORF">M911_02020</name>
</gene>
<dbReference type="KEGG" id="hhc:M911_02020"/>